<dbReference type="Proteomes" id="UP000284375">
    <property type="component" value="Unassembled WGS sequence"/>
</dbReference>
<dbReference type="AlphaFoldDB" id="A0A423WE96"/>
<evidence type="ECO:0000256" key="1">
    <source>
        <dbReference type="SAM" id="MobiDB-lite"/>
    </source>
</evidence>
<feature type="compositionally biased region" description="Polar residues" evidence="1">
    <location>
        <begin position="101"/>
        <end position="110"/>
    </location>
</feature>
<name>A0A423WE96_CYTCH</name>
<organism evidence="2 3">
    <name type="scientific">Cytospora chrysosperma</name>
    <name type="common">Cytospora canker fungus</name>
    <name type="synonym">Sphaeria chrysosperma</name>
    <dbReference type="NCBI Taxonomy" id="252740"/>
    <lineage>
        <taxon>Eukaryota</taxon>
        <taxon>Fungi</taxon>
        <taxon>Dikarya</taxon>
        <taxon>Ascomycota</taxon>
        <taxon>Pezizomycotina</taxon>
        <taxon>Sordariomycetes</taxon>
        <taxon>Sordariomycetidae</taxon>
        <taxon>Diaporthales</taxon>
        <taxon>Cytosporaceae</taxon>
        <taxon>Cytospora</taxon>
    </lineage>
</organism>
<evidence type="ECO:0000313" key="3">
    <source>
        <dbReference type="Proteomes" id="UP000284375"/>
    </source>
</evidence>
<sequence>MTEALIPRTHLRVTAAQALRVPISFGTLDSQLQLLGTTPTCRHWSAVYPGPILSVHDAQGMDLDGLGSSLPPSRGGGSVQATSDSPGNGGGQAGQPPPPLNTSVSSFSTDNTEDFNVGICAKRREE</sequence>
<accession>A0A423WE96</accession>
<feature type="region of interest" description="Disordered" evidence="1">
    <location>
        <begin position="58"/>
        <end position="126"/>
    </location>
</feature>
<dbReference type="EMBL" id="LJZO01000006">
    <property type="protein sequence ID" value="ROW01531.1"/>
    <property type="molecule type" value="Genomic_DNA"/>
</dbReference>
<protein>
    <submittedName>
        <fullName evidence="2">Uncharacterized protein</fullName>
    </submittedName>
</protein>
<gene>
    <name evidence="2" type="ORF">VSDG_02197</name>
</gene>
<keyword evidence="3" id="KW-1185">Reference proteome</keyword>
<comment type="caution">
    <text evidence="2">The sequence shown here is derived from an EMBL/GenBank/DDBJ whole genome shotgun (WGS) entry which is preliminary data.</text>
</comment>
<proteinExistence type="predicted"/>
<reference evidence="2 3" key="1">
    <citation type="submission" date="2015-09" db="EMBL/GenBank/DDBJ databases">
        <title>Host preference determinants of Valsa canker pathogens revealed by comparative genomics.</title>
        <authorList>
            <person name="Yin Z."/>
            <person name="Huang L."/>
        </authorList>
    </citation>
    <scope>NUCLEOTIDE SEQUENCE [LARGE SCALE GENOMIC DNA]</scope>
    <source>
        <strain evidence="2 3">YSFL</strain>
    </source>
</reference>
<evidence type="ECO:0000313" key="2">
    <source>
        <dbReference type="EMBL" id="ROW01531.1"/>
    </source>
</evidence>